<evidence type="ECO:0000256" key="6">
    <source>
        <dbReference type="ARBA" id="ARBA00049512"/>
    </source>
</evidence>
<comment type="caution">
    <text evidence="8">The sequence shown here is derived from an EMBL/GenBank/DDBJ whole genome shotgun (WGS) entry which is preliminary data.</text>
</comment>
<dbReference type="Gramene" id="PHT77654">
    <property type="protein sequence ID" value="PHT77654"/>
    <property type="gene ID" value="T459_15706"/>
</dbReference>
<keyword evidence="4" id="KW-0472">Membrane</keyword>
<dbReference type="AlphaFoldDB" id="A0A2G2Z6R7"/>
<evidence type="ECO:0000256" key="4">
    <source>
        <dbReference type="ARBA" id="ARBA00023136"/>
    </source>
</evidence>
<proteinExistence type="inferred from homology"/>
<dbReference type="SUPFAM" id="SSF49503">
    <property type="entry name" value="Cupredoxins"/>
    <property type="match status" value="1"/>
</dbReference>
<dbReference type="GO" id="GO:0004129">
    <property type="term" value="F:cytochrome-c oxidase activity"/>
    <property type="evidence" value="ECO:0007669"/>
    <property type="project" value="UniProtKB-EC"/>
</dbReference>
<dbReference type="OMA" id="HIRFIIT"/>
<comment type="subcellular location">
    <subcellularLocation>
        <location evidence="2">Membrane</location>
    </subcellularLocation>
</comment>
<evidence type="ECO:0000313" key="8">
    <source>
        <dbReference type="EMBL" id="PHT77654.1"/>
    </source>
</evidence>
<protein>
    <recommendedName>
        <fullName evidence="5">Cytochrome c oxidase polypeptide II</fullName>
    </recommendedName>
</protein>
<evidence type="ECO:0000256" key="1">
    <source>
        <dbReference type="ARBA" id="ARBA00001935"/>
    </source>
</evidence>
<dbReference type="EMBL" id="AYRZ02000006">
    <property type="protein sequence ID" value="PHT77654.1"/>
    <property type="molecule type" value="Genomic_DNA"/>
</dbReference>
<organism evidence="8 9">
    <name type="scientific">Capsicum annuum</name>
    <name type="common">Capsicum pepper</name>
    <dbReference type="NCBI Taxonomy" id="4072"/>
    <lineage>
        <taxon>Eukaryota</taxon>
        <taxon>Viridiplantae</taxon>
        <taxon>Streptophyta</taxon>
        <taxon>Embryophyta</taxon>
        <taxon>Tracheophyta</taxon>
        <taxon>Spermatophyta</taxon>
        <taxon>Magnoliopsida</taxon>
        <taxon>eudicotyledons</taxon>
        <taxon>Gunneridae</taxon>
        <taxon>Pentapetalae</taxon>
        <taxon>asterids</taxon>
        <taxon>lamiids</taxon>
        <taxon>Solanales</taxon>
        <taxon>Solanaceae</taxon>
        <taxon>Solanoideae</taxon>
        <taxon>Capsiceae</taxon>
        <taxon>Capsicum</taxon>
    </lineage>
</organism>
<dbReference type="PANTHER" id="PTHR22888:SF9">
    <property type="entry name" value="CYTOCHROME C OXIDASE SUBUNIT 2"/>
    <property type="match status" value="1"/>
</dbReference>
<dbReference type="PROSITE" id="PS50857">
    <property type="entry name" value="COX2_CUA"/>
    <property type="match status" value="1"/>
</dbReference>
<sequence>MDSLEHIRFIITSADVPHSWVVPSLGVKCDFVPGRLNQTSISVQREGVYYDQCSEICETNYTLLRNLNRKIKCFQKLK</sequence>
<evidence type="ECO:0000256" key="2">
    <source>
        <dbReference type="ARBA" id="ARBA00004370"/>
    </source>
</evidence>
<evidence type="ECO:0000313" key="9">
    <source>
        <dbReference type="Proteomes" id="UP000222542"/>
    </source>
</evidence>
<dbReference type="PANTHER" id="PTHR22888">
    <property type="entry name" value="CYTOCHROME C OXIDASE, SUBUNIT II"/>
    <property type="match status" value="1"/>
</dbReference>
<feature type="domain" description="Cytochrome oxidase subunit II copper A binding" evidence="7">
    <location>
        <begin position="1"/>
        <end position="78"/>
    </location>
</feature>
<dbReference type="InterPro" id="IPR045187">
    <property type="entry name" value="CcO_II"/>
</dbReference>
<name>A0A2G2Z6R7_CAPAN</name>
<evidence type="ECO:0000256" key="3">
    <source>
        <dbReference type="ARBA" id="ARBA00007866"/>
    </source>
</evidence>
<dbReference type="PRINTS" id="PR01166">
    <property type="entry name" value="CYCOXIDASEII"/>
</dbReference>
<keyword evidence="9" id="KW-1185">Reference proteome</keyword>
<dbReference type="Proteomes" id="UP000222542">
    <property type="component" value="Unassembled WGS sequence"/>
</dbReference>
<reference evidence="8 9" key="1">
    <citation type="journal article" date="2014" name="Nat. Genet.">
        <title>Genome sequence of the hot pepper provides insights into the evolution of pungency in Capsicum species.</title>
        <authorList>
            <person name="Kim S."/>
            <person name="Park M."/>
            <person name="Yeom S.I."/>
            <person name="Kim Y.M."/>
            <person name="Lee J.M."/>
            <person name="Lee H.A."/>
            <person name="Seo E."/>
            <person name="Choi J."/>
            <person name="Cheong K."/>
            <person name="Kim K.T."/>
            <person name="Jung K."/>
            <person name="Lee G.W."/>
            <person name="Oh S.K."/>
            <person name="Bae C."/>
            <person name="Kim S.B."/>
            <person name="Lee H.Y."/>
            <person name="Kim S.Y."/>
            <person name="Kim M.S."/>
            <person name="Kang B.C."/>
            <person name="Jo Y.D."/>
            <person name="Yang H.B."/>
            <person name="Jeong H.J."/>
            <person name="Kang W.H."/>
            <person name="Kwon J.K."/>
            <person name="Shin C."/>
            <person name="Lim J.Y."/>
            <person name="Park J.H."/>
            <person name="Huh J.H."/>
            <person name="Kim J.S."/>
            <person name="Kim B.D."/>
            <person name="Cohen O."/>
            <person name="Paran I."/>
            <person name="Suh M.C."/>
            <person name="Lee S.B."/>
            <person name="Kim Y.K."/>
            <person name="Shin Y."/>
            <person name="Noh S.J."/>
            <person name="Park J."/>
            <person name="Seo Y.S."/>
            <person name="Kwon S.Y."/>
            <person name="Kim H.A."/>
            <person name="Park J.M."/>
            <person name="Kim H.J."/>
            <person name="Choi S.B."/>
            <person name="Bosland P.W."/>
            <person name="Reeves G."/>
            <person name="Jo S.H."/>
            <person name="Lee B.W."/>
            <person name="Cho H.T."/>
            <person name="Choi H.S."/>
            <person name="Lee M.S."/>
            <person name="Yu Y."/>
            <person name="Do Choi Y."/>
            <person name="Park B.S."/>
            <person name="van Deynze A."/>
            <person name="Ashrafi H."/>
            <person name="Hill T."/>
            <person name="Kim W.T."/>
            <person name="Pai H.S."/>
            <person name="Ahn H.K."/>
            <person name="Yeam I."/>
            <person name="Giovannoni J.J."/>
            <person name="Rose J.K."/>
            <person name="Sorensen I."/>
            <person name="Lee S.J."/>
            <person name="Kim R.W."/>
            <person name="Choi I.Y."/>
            <person name="Choi B.S."/>
            <person name="Lim J.S."/>
            <person name="Lee Y.H."/>
            <person name="Choi D."/>
        </authorList>
    </citation>
    <scope>NUCLEOTIDE SEQUENCE [LARGE SCALE GENOMIC DNA]</scope>
    <source>
        <strain evidence="9">cv. CM334</strain>
    </source>
</reference>
<evidence type="ECO:0000259" key="7">
    <source>
        <dbReference type="PROSITE" id="PS50857"/>
    </source>
</evidence>
<comment type="cofactor">
    <cofactor evidence="1">
        <name>Cu cation</name>
        <dbReference type="ChEBI" id="CHEBI:23378"/>
    </cofactor>
</comment>
<dbReference type="Pfam" id="PF00116">
    <property type="entry name" value="COX2"/>
    <property type="match status" value="1"/>
</dbReference>
<dbReference type="InterPro" id="IPR008972">
    <property type="entry name" value="Cupredoxin"/>
</dbReference>
<accession>A0A2G2Z6R7</accession>
<dbReference type="GO" id="GO:0016020">
    <property type="term" value="C:membrane"/>
    <property type="evidence" value="ECO:0007669"/>
    <property type="project" value="UniProtKB-SubCell"/>
</dbReference>
<reference evidence="8 9" key="2">
    <citation type="journal article" date="2017" name="Genome Biol.">
        <title>New reference genome sequences of hot pepper reveal the massive evolution of plant disease-resistance genes by retroduplication.</title>
        <authorList>
            <person name="Kim S."/>
            <person name="Park J."/>
            <person name="Yeom S.I."/>
            <person name="Kim Y.M."/>
            <person name="Seo E."/>
            <person name="Kim K.T."/>
            <person name="Kim M.S."/>
            <person name="Lee J.M."/>
            <person name="Cheong K."/>
            <person name="Shin H.S."/>
            <person name="Kim S.B."/>
            <person name="Han K."/>
            <person name="Lee J."/>
            <person name="Park M."/>
            <person name="Lee H.A."/>
            <person name="Lee H.Y."/>
            <person name="Lee Y."/>
            <person name="Oh S."/>
            <person name="Lee J.H."/>
            <person name="Choi E."/>
            <person name="Choi E."/>
            <person name="Lee S.E."/>
            <person name="Jeon J."/>
            <person name="Kim H."/>
            <person name="Choi G."/>
            <person name="Song H."/>
            <person name="Lee J."/>
            <person name="Lee S.C."/>
            <person name="Kwon J.K."/>
            <person name="Lee H.Y."/>
            <person name="Koo N."/>
            <person name="Hong Y."/>
            <person name="Kim R.W."/>
            <person name="Kang W.H."/>
            <person name="Huh J.H."/>
            <person name="Kang B.C."/>
            <person name="Yang T.J."/>
            <person name="Lee Y.H."/>
            <person name="Bennetzen J.L."/>
            <person name="Choi D."/>
        </authorList>
    </citation>
    <scope>NUCLEOTIDE SEQUENCE [LARGE SCALE GENOMIC DNA]</scope>
    <source>
        <strain evidence="9">cv. CM334</strain>
    </source>
</reference>
<evidence type="ECO:0000256" key="5">
    <source>
        <dbReference type="ARBA" id="ARBA00031389"/>
    </source>
</evidence>
<dbReference type="STRING" id="4072.A0A2G2Z6R7"/>
<comment type="catalytic activity">
    <reaction evidence="6">
        <text>4 Fe(II)-[cytochrome c] + O2 + 8 H(+)(in) = 4 Fe(III)-[cytochrome c] + 2 H2O + 4 H(+)(out)</text>
        <dbReference type="Rhea" id="RHEA:11436"/>
        <dbReference type="Rhea" id="RHEA-COMP:10350"/>
        <dbReference type="Rhea" id="RHEA-COMP:14399"/>
        <dbReference type="ChEBI" id="CHEBI:15377"/>
        <dbReference type="ChEBI" id="CHEBI:15378"/>
        <dbReference type="ChEBI" id="CHEBI:15379"/>
        <dbReference type="ChEBI" id="CHEBI:29033"/>
        <dbReference type="ChEBI" id="CHEBI:29034"/>
        <dbReference type="EC" id="7.1.1.9"/>
    </reaction>
    <physiologicalReaction direction="left-to-right" evidence="6">
        <dbReference type="Rhea" id="RHEA:11437"/>
    </physiologicalReaction>
</comment>
<gene>
    <name evidence="8" type="ORF">T459_15706</name>
</gene>
<dbReference type="GO" id="GO:0005507">
    <property type="term" value="F:copper ion binding"/>
    <property type="evidence" value="ECO:0007669"/>
    <property type="project" value="InterPro"/>
</dbReference>
<dbReference type="Gene3D" id="2.60.40.420">
    <property type="entry name" value="Cupredoxins - blue copper proteins"/>
    <property type="match status" value="1"/>
</dbReference>
<comment type="similarity">
    <text evidence="3">Belongs to the cytochrome c oxidase subunit 2 family.</text>
</comment>
<dbReference type="InterPro" id="IPR002429">
    <property type="entry name" value="CcO_II-like_C"/>
</dbReference>